<proteinExistence type="predicted"/>
<accession>A0A6J3M2L9</accession>
<evidence type="ECO:0000256" key="1">
    <source>
        <dbReference type="SAM" id="MobiDB-lite"/>
    </source>
</evidence>
<protein>
    <recommendedName>
        <fullName evidence="2">DUF7892 domain-containing protein</fullName>
    </recommendedName>
</protein>
<dbReference type="InterPro" id="IPR057214">
    <property type="entry name" value="DUF7892"/>
</dbReference>
<dbReference type="Pfam" id="PF25422">
    <property type="entry name" value="DUF7892"/>
    <property type="match status" value="1"/>
</dbReference>
<name>A0A6J3M2L9_9PEZI</name>
<keyword evidence="3" id="KW-1185">Reference proteome</keyword>
<dbReference type="AlphaFoldDB" id="A0A6J3M2L9"/>
<reference evidence="4" key="1">
    <citation type="submission" date="2020-01" db="EMBL/GenBank/DDBJ databases">
        <authorList>
            <consortium name="DOE Joint Genome Institute"/>
            <person name="Haridas S."/>
            <person name="Albert R."/>
            <person name="Binder M."/>
            <person name="Bloem J."/>
            <person name="Labutti K."/>
            <person name="Salamov A."/>
            <person name="Andreopoulos B."/>
            <person name="Baker S.E."/>
            <person name="Barry K."/>
            <person name="Bills G."/>
            <person name="Bluhm B.H."/>
            <person name="Cannon C."/>
            <person name="Castanera R."/>
            <person name="Culley D.E."/>
            <person name="Daum C."/>
            <person name="Ezra D."/>
            <person name="Gonzalez J.B."/>
            <person name="Henrissat B."/>
            <person name="Kuo A."/>
            <person name="Liang C."/>
            <person name="Lipzen A."/>
            <person name="Lutzoni F."/>
            <person name="Magnuson J."/>
            <person name="Mondo S."/>
            <person name="Nolan M."/>
            <person name="Ohm R."/>
            <person name="Pangilinan J."/>
            <person name="Park H.-J."/>
            <person name="Ramirez L."/>
            <person name="Alfaro M."/>
            <person name="Sun H."/>
            <person name="Tritt A."/>
            <person name="Yoshinaga Y."/>
            <person name="Zwiers L.-H."/>
            <person name="Turgeon B.G."/>
            <person name="Goodwin S.B."/>
            <person name="Spatafora J.W."/>
            <person name="Crous P.W."/>
            <person name="Grigoriev I.V."/>
        </authorList>
    </citation>
    <scope>NUCLEOTIDE SEQUENCE</scope>
    <source>
        <strain evidence="4">CBS 342.82</strain>
    </source>
</reference>
<evidence type="ECO:0000259" key="2">
    <source>
        <dbReference type="Pfam" id="PF25422"/>
    </source>
</evidence>
<dbReference type="RefSeq" id="XP_033458198.1">
    <property type="nucleotide sequence ID" value="XM_033600089.1"/>
</dbReference>
<feature type="region of interest" description="Disordered" evidence="1">
    <location>
        <begin position="618"/>
        <end position="685"/>
    </location>
</feature>
<reference evidence="4" key="3">
    <citation type="submission" date="2025-08" db="UniProtKB">
        <authorList>
            <consortium name="RefSeq"/>
        </authorList>
    </citation>
    <scope>IDENTIFICATION</scope>
    <source>
        <strain evidence="4">CBS 342.82</strain>
    </source>
</reference>
<evidence type="ECO:0000313" key="3">
    <source>
        <dbReference type="Proteomes" id="UP000504637"/>
    </source>
</evidence>
<dbReference type="GeneID" id="54357889"/>
<gene>
    <name evidence="4" type="ORF">K489DRAFT_267648</name>
</gene>
<evidence type="ECO:0000313" key="4">
    <source>
        <dbReference type="RefSeq" id="XP_033458198.1"/>
    </source>
</evidence>
<dbReference type="Proteomes" id="UP000504637">
    <property type="component" value="Unplaced"/>
</dbReference>
<feature type="compositionally biased region" description="Basic and acidic residues" evidence="1">
    <location>
        <begin position="648"/>
        <end position="682"/>
    </location>
</feature>
<sequence length="976" mass="107840">MVRRTLSSLVRFEFQSVGSTKSRRPERFHTALQKYMSVLTNAFAAAVHPLPRPVFALPSSASAQLPSAQQLAHIKPHRTPGEVEALRKSRRAEIEHRCAELDPPITANVLRHMEAYQAAMQIAAPLTDLAWALLEPRLLAQRESAESIERMRAQDVAALQISRCLPGRALLPTGSTKDQARDHERKQQSLRARLGQSADEYINGQWHGGRALTWDTTPIFAANALHHVWRSFAHEQETFDLQSGAGDHTQSQHDEDVEGERSLTLDNMKWVYDTKVRPLADQHRREHFLCASCSEAEVTKWFAFESLMQHFGAKHTSSFSRGNIVVHWPTAKWPEEPPFKLRPESRVKSDKREVGSMICTQARYLLSGESGGRSDWAPVQFDPIQYVRQLHRGETDVLDQNHQEIVPKIGAAGLGAASRTTMIDSPALPLDDPASKVKLANDLHTMWSTIKGIETDLECVLVRTVFYHAAKSFHDQYGHNPALNLVTQVLSSHEQLRSLKMTKGLACKVCVAAANPAPGDTSSYYARIRTVKLRKLSSLLEHFAQAHSSAASSNWVAATIETPSAEDIDELRGAPGMDAMKHALIIGALDRPNPPNSSITPRIGGFNLKISSDLMKPSGVLDRLSGRTKAPSKRKKTRPSEPTQSSKKVHDDLASRTLVTDRSEPQESDPSRFDTDFARNKESIMVPEGLPQGQIPLREPEGEIFTRSPSVGCNTRDPPDHGVARAPQFPAANASLDIAAILAALNEKTSLNSSGRTAQHLALAPQNLHDDGRNAHVSRNSQHHASPATHVMPVHHYHDAPAPTSTASPSYLDAVEALRSSLFRGSSDPSMQHAGMALPISLHHRYTPHTVPSSQQPHVDGGHQGRPNATSEEQAVRFIQIPPTAYVTSGGRDHPRPGPITYIDEYGQSVELIPINQAPQQQVQHISHLYGHQARPHDIGRSSHATGAIAEQIWMQYQSGYDTTPYMHHGYNHTRG</sequence>
<reference evidence="4" key="2">
    <citation type="submission" date="2020-04" db="EMBL/GenBank/DDBJ databases">
        <authorList>
            <consortium name="NCBI Genome Project"/>
        </authorList>
    </citation>
    <scope>NUCLEOTIDE SEQUENCE</scope>
    <source>
        <strain evidence="4">CBS 342.82</strain>
    </source>
</reference>
<feature type="region of interest" description="Disordered" evidence="1">
    <location>
        <begin position="847"/>
        <end position="870"/>
    </location>
</feature>
<feature type="domain" description="DUF7892" evidence="2">
    <location>
        <begin position="437"/>
        <end position="585"/>
    </location>
</feature>
<organism evidence="4">
    <name type="scientific">Dissoconium aciculare CBS 342.82</name>
    <dbReference type="NCBI Taxonomy" id="1314786"/>
    <lineage>
        <taxon>Eukaryota</taxon>
        <taxon>Fungi</taxon>
        <taxon>Dikarya</taxon>
        <taxon>Ascomycota</taxon>
        <taxon>Pezizomycotina</taxon>
        <taxon>Dothideomycetes</taxon>
        <taxon>Dothideomycetidae</taxon>
        <taxon>Mycosphaerellales</taxon>
        <taxon>Dissoconiaceae</taxon>
        <taxon>Dissoconium</taxon>
    </lineage>
</organism>
<dbReference type="OrthoDB" id="2322499at2759"/>